<comment type="caution">
    <text evidence="2">The sequence shown here is derived from an EMBL/GenBank/DDBJ whole genome shotgun (WGS) entry which is preliminary data.</text>
</comment>
<feature type="region of interest" description="Disordered" evidence="1">
    <location>
        <begin position="230"/>
        <end position="252"/>
    </location>
</feature>
<keyword evidence="3" id="KW-1185">Reference proteome</keyword>
<gene>
    <name evidence="2" type="ORF">AAL_03996</name>
</gene>
<dbReference type="Proteomes" id="UP000078544">
    <property type="component" value="Unassembled WGS sequence"/>
</dbReference>
<feature type="region of interest" description="Disordered" evidence="1">
    <location>
        <begin position="284"/>
        <end position="310"/>
    </location>
</feature>
<protein>
    <submittedName>
        <fullName evidence="2">Peroxin 20</fullName>
    </submittedName>
</protein>
<reference evidence="2 3" key="1">
    <citation type="journal article" date="2016" name="Genome Biol. Evol.">
        <title>Divergent and convergent evolution of fungal pathogenicity.</title>
        <authorList>
            <person name="Shang Y."/>
            <person name="Xiao G."/>
            <person name="Zheng P."/>
            <person name="Cen K."/>
            <person name="Zhan S."/>
            <person name="Wang C."/>
        </authorList>
    </citation>
    <scope>NUCLEOTIDE SEQUENCE [LARGE SCALE GENOMIC DNA]</scope>
    <source>
        <strain evidence="2 3">RCEF 2490</strain>
    </source>
</reference>
<sequence>MAEASCSGASPFKRLVDHQSRDVSHHQDRLIDRSAGQAHGSFRSVHHHHQTPQNSDHNFEAFLQGSTAAAAALPPGVSHDPANRLAIHAAALHPPAHHHDFSQHTSTSPPMALRDTANWAADFARFSGHQIRSPPTANATVGGRPAFQPFQSITPFQPFTGGHPASSLAAPYAMSTGLSAGPGSDFDRQMSQWASIHGSSNTINHAGGDMAAVDARLALVAAELEAEAEAANHSAAAQQDHQNSRSAQSEQDMAVGLEDVEAAAAAVHHLTDLQASEIGNLSLEEAPASKEQQAEEEESIAAAAARDREKSAVSEAAERLLESVRHEDGEKWQNSTFLSLMRDFRDGRKDIVNNEICATETDGEGNAPHQAEQQQQQQQQSLR</sequence>
<proteinExistence type="predicted"/>
<evidence type="ECO:0000313" key="2">
    <source>
        <dbReference type="EMBL" id="KZZ96767.1"/>
    </source>
</evidence>
<dbReference type="AlphaFoldDB" id="A0A168CLX2"/>
<feature type="compositionally biased region" description="Low complexity" evidence="1">
    <location>
        <begin position="373"/>
        <end position="383"/>
    </location>
</feature>
<dbReference type="OrthoDB" id="5407351at2759"/>
<dbReference type="EMBL" id="AZGY01000007">
    <property type="protein sequence ID" value="KZZ96767.1"/>
    <property type="molecule type" value="Genomic_DNA"/>
</dbReference>
<evidence type="ECO:0000256" key="1">
    <source>
        <dbReference type="SAM" id="MobiDB-lite"/>
    </source>
</evidence>
<evidence type="ECO:0000313" key="3">
    <source>
        <dbReference type="Proteomes" id="UP000078544"/>
    </source>
</evidence>
<accession>A0A168CLX2</accession>
<feature type="compositionally biased region" description="Polar residues" evidence="1">
    <location>
        <begin position="239"/>
        <end position="251"/>
    </location>
</feature>
<dbReference type="STRING" id="1081109.A0A168CLX2"/>
<organism evidence="2 3">
    <name type="scientific">Moelleriella libera RCEF 2490</name>
    <dbReference type="NCBI Taxonomy" id="1081109"/>
    <lineage>
        <taxon>Eukaryota</taxon>
        <taxon>Fungi</taxon>
        <taxon>Dikarya</taxon>
        <taxon>Ascomycota</taxon>
        <taxon>Pezizomycotina</taxon>
        <taxon>Sordariomycetes</taxon>
        <taxon>Hypocreomycetidae</taxon>
        <taxon>Hypocreales</taxon>
        <taxon>Clavicipitaceae</taxon>
        <taxon>Moelleriella</taxon>
    </lineage>
</organism>
<feature type="region of interest" description="Disordered" evidence="1">
    <location>
        <begin position="355"/>
        <end position="383"/>
    </location>
</feature>
<name>A0A168CLX2_9HYPO</name>